<keyword evidence="3" id="KW-1185">Reference proteome</keyword>
<name>A0A2V3PW09_9BACT</name>
<feature type="chain" id="PRO_5015988298" description="C1q domain-containing protein" evidence="1">
    <location>
        <begin position="21"/>
        <end position="248"/>
    </location>
</feature>
<dbReference type="EMBL" id="QICL01000001">
    <property type="protein sequence ID" value="PXV69021.1"/>
    <property type="molecule type" value="Genomic_DNA"/>
</dbReference>
<evidence type="ECO:0000256" key="1">
    <source>
        <dbReference type="SAM" id="SignalP"/>
    </source>
</evidence>
<dbReference type="AlphaFoldDB" id="A0A2V3PW09"/>
<sequence>MKKYIILFGLSLLTSSLCKAQVSINTSSPLGIFYIDGAADNTTTSANRFKNDVMVDVNGSLVLGKATQPSVGQAKVDITSDAAYGTLKMADGGEGDGMVLFGDANGYARWGMLKGSGGYRLSLTAPTAAMATGTFYTVGFNNSLNYIPITEKGSYIVMIRMAATYTGTLGRTGGYFYLHKNTVNTATMGIDSIEMYMECLTGKKFSTYTVLRALDLAVGDKIYLVMRPQTEGTWTLDLSLTTVFFYRV</sequence>
<evidence type="ECO:0000313" key="2">
    <source>
        <dbReference type="EMBL" id="PXV69021.1"/>
    </source>
</evidence>
<keyword evidence="1" id="KW-0732">Signal</keyword>
<dbReference type="OrthoDB" id="998147at2"/>
<accession>A0A2V3PW09</accession>
<reference evidence="2 3" key="1">
    <citation type="submission" date="2018-03" db="EMBL/GenBank/DDBJ databases">
        <title>Genomic Encyclopedia of Archaeal and Bacterial Type Strains, Phase II (KMG-II): from individual species to whole genera.</title>
        <authorList>
            <person name="Goeker M."/>
        </authorList>
    </citation>
    <scope>NUCLEOTIDE SEQUENCE [LARGE SCALE GENOMIC DNA]</scope>
    <source>
        <strain evidence="2 3">DSM 100214</strain>
    </source>
</reference>
<dbReference type="Proteomes" id="UP000247973">
    <property type="component" value="Unassembled WGS sequence"/>
</dbReference>
<comment type="caution">
    <text evidence="2">The sequence shown here is derived from an EMBL/GenBank/DDBJ whole genome shotgun (WGS) entry which is preliminary data.</text>
</comment>
<gene>
    <name evidence="2" type="ORF">CLV62_101288</name>
</gene>
<protein>
    <recommendedName>
        <fullName evidence="4">C1q domain-containing protein</fullName>
    </recommendedName>
</protein>
<evidence type="ECO:0008006" key="4">
    <source>
        <dbReference type="Google" id="ProtNLM"/>
    </source>
</evidence>
<organism evidence="2 3">
    <name type="scientific">Dysgonomonas alginatilytica</name>
    <dbReference type="NCBI Taxonomy" id="1605892"/>
    <lineage>
        <taxon>Bacteria</taxon>
        <taxon>Pseudomonadati</taxon>
        <taxon>Bacteroidota</taxon>
        <taxon>Bacteroidia</taxon>
        <taxon>Bacteroidales</taxon>
        <taxon>Dysgonomonadaceae</taxon>
        <taxon>Dysgonomonas</taxon>
    </lineage>
</organism>
<proteinExistence type="predicted"/>
<dbReference type="RefSeq" id="WP_110308988.1">
    <property type="nucleotide sequence ID" value="NZ_QICL01000001.1"/>
</dbReference>
<evidence type="ECO:0000313" key="3">
    <source>
        <dbReference type="Proteomes" id="UP000247973"/>
    </source>
</evidence>
<feature type="signal peptide" evidence="1">
    <location>
        <begin position="1"/>
        <end position="20"/>
    </location>
</feature>